<keyword evidence="1" id="KW-0812">Transmembrane</keyword>
<reference evidence="2" key="2">
    <citation type="submission" date="2021-04" db="EMBL/GenBank/DDBJ databases">
        <authorList>
            <person name="Gilroy R."/>
        </authorList>
    </citation>
    <scope>NUCLEOTIDE SEQUENCE</scope>
    <source>
        <strain evidence="2">26628</strain>
    </source>
</reference>
<evidence type="ECO:0000256" key="1">
    <source>
        <dbReference type="SAM" id="Phobius"/>
    </source>
</evidence>
<protein>
    <recommendedName>
        <fullName evidence="4">DUF2953 domain-containing protein</fullName>
    </recommendedName>
</protein>
<name>A0A9D2ARG3_9FIRM</name>
<comment type="caution">
    <text evidence="2">The sequence shown here is derived from an EMBL/GenBank/DDBJ whole genome shotgun (WGS) entry which is preliminary data.</text>
</comment>
<reference evidence="2" key="1">
    <citation type="journal article" date="2021" name="PeerJ">
        <title>Extensive microbial diversity within the chicken gut microbiome revealed by metagenomics and culture.</title>
        <authorList>
            <person name="Gilroy R."/>
            <person name="Ravi A."/>
            <person name="Getino M."/>
            <person name="Pursley I."/>
            <person name="Horton D.L."/>
            <person name="Alikhan N.F."/>
            <person name="Baker D."/>
            <person name="Gharbi K."/>
            <person name="Hall N."/>
            <person name="Watson M."/>
            <person name="Adriaenssens E.M."/>
            <person name="Foster-Nyarko E."/>
            <person name="Jarju S."/>
            <person name="Secka A."/>
            <person name="Antonio M."/>
            <person name="Oren A."/>
            <person name="Chaudhuri R.R."/>
            <person name="La Ragione R."/>
            <person name="Hildebrand F."/>
            <person name="Pallen M.J."/>
        </authorList>
    </citation>
    <scope>NUCLEOTIDE SEQUENCE</scope>
    <source>
        <strain evidence="2">26628</strain>
    </source>
</reference>
<evidence type="ECO:0000313" key="3">
    <source>
        <dbReference type="Proteomes" id="UP000824249"/>
    </source>
</evidence>
<dbReference type="AlphaFoldDB" id="A0A9D2ARG3"/>
<feature type="transmembrane region" description="Helical" evidence="1">
    <location>
        <begin position="154"/>
        <end position="172"/>
    </location>
</feature>
<dbReference type="EMBL" id="DXFD01000088">
    <property type="protein sequence ID" value="HIX47200.1"/>
    <property type="molecule type" value="Genomic_DNA"/>
</dbReference>
<sequence>MGWLIGCAAAAAALLLPIVLSVHLYLDVGRKKLYFGVYILRALKLFGGYASPGRGGVALHLSRRRAVLLPYRELFAAGKKFEIARGFAVADASFVLEAGCAAQPALALFAAAAARIAACIGASYLRARRKGTGGLRADVLLRVGEDSWKGSGRILLAFNLAVLIAAGVKLLLRKIMEENQI</sequence>
<accession>A0A9D2ARG3</accession>
<evidence type="ECO:0008006" key="4">
    <source>
        <dbReference type="Google" id="ProtNLM"/>
    </source>
</evidence>
<evidence type="ECO:0000313" key="2">
    <source>
        <dbReference type="EMBL" id="HIX47200.1"/>
    </source>
</evidence>
<proteinExistence type="predicted"/>
<organism evidence="2 3">
    <name type="scientific">Candidatus Borkfalkia faecigallinarum</name>
    <dbReference type="NCBI Taxonomy" id="2838509"/>
    <lineage>
        <taxon>Bacteria</taxon>
        <taxon>Bacillati</taxon>
        <taxon>Bacillota</taxon>
        <taxon>Clostridia</taxon>
        <taxon>Christensenellales</taxon>
        <taxon>Christensenellaceae</taxon>
        <taxon>Candidatus Borkfalkia</taxon>
    </lineage>
</organism>
<keyword evidence="1" id="KW-1133">Transmembrane helix</keyword>
<dbReference type="Proteomes" id="UP000824249">
    <property type="component" value="Unassembled WGS sequence"/>
</dbReference>
<keyword evidence="1" id="KW-0472">Membrane</keyword>
<gene>
    <name evidence="2" type="ORF">H9737_05890</name>
</gene>